<dbReference type="Gene3D" id="2.70.70.10">
    <property type="entry name" value="Glucose Permease (Domain IIA)"/>
    <property type="match status" value="1"/>
</dbReference>
<feature type="region of interest" description="Disordered" evidence="3">
    <location>
        <begin position="236"/>
        <end position="265"/>
    </location>
</feature>
<feature type="domain" description="M23ase beta-sheet core" evidence="4">
    <location>
        <begin position="314"/>
        <end position="405"/>
    </location>
</feature>
<name>A0A644UDF2_9ZZZZ</name>
<dbReference type="AlphaFoldDB" id="A0A644UDF2"/>
<keyword evidence="1" id="KW-0732">Signal</keyword>
<dbReference type="GO" id="GO:0004222">
    <property type="term" value="F:metalloendopeptidase activity"/>
    <property type="evidence" value="ECO:0007669"/>
    <property type="project" value="TreeGrafter"/>
</dbReference>
<comment type="caution">
    <text evidence="5">The sequence shown here is derived from an EMBL/GenBank/DDBJ whole genome shotgun (WGS) entry which is preliminary data.</text>
</comment>
<proteinExistence type="predicted"/>
<evidence type="ECO:0000259" key="4">
    <source>
        <dbReference type="Pfam" id="PF01551"/>
    </source>
</evidence>
<dbReference type="EMBL" id="VSSQ01000101">
    <property type="protein sequence ID" value="MPL76882.1"/>
    <property type="molecule type" value="Genomic_DNA"/>
</dbReference>
<dbReference type="CDD" id="cd12797">
    <property type="entry name" value="M23_peptidase"/>
    <property type="match status" value="1"/>
</dbReference>
<feature type="compositionally biased region" description="Basic and acidic residues" evidence="3">
    <location>
        <begin position="239"/>
        <end position="253"/>
    </location>
</feature>
<evidence type="ECO:0000256" key="3">
    <source>
        <dbReference type="SAM" id="MobiDB-lite"/>
    </source>
</evidence>
<feature type="compositionally biased region" description="Basic and acidic residues" evidence="3">
    <location>
        <begin position="176"/>
        <end position="197"/>
    </location>
</feature>
<dbReference type="InterPro" id="IPR011055">
    <property type="entry name" value="Dup_hybrid_motif"/>
</dbReference>
<evidence type="ECO:0000256" key="1">
    <source>
        <dbReference type="ARBA" id="ARBA00022729"/>
    </source>
</evidence>
<evidence type="ECO:0000256" key="2">
    <source>
        <dbReference type="SAM" id="Coils"/>
    </source>
</evidence>
<evidence type="ECO:0000313" key="5">
    <source>
        <dbReference type="EMBL" id="MPL76882.1"/>
    </source>
</evidence>
<reference evidence="5" key="1">
    <citation type="submission" date="2019-08" db="EMBL/GenBank/DDBJ databases">
        <authorList>
            <person name="Kucharzyk K."/>
            <person name="Murdoch R.W."/>
            <person name="Higgins S."/>
            <person name="Loffler F."/>
        </authorList>
    </citation>
    <scope>NUCLEOTIDE SEQUENCE</scope>
</reference>
<accession>A0A644UDF2</accession>
<protein>
    <submittedName>
        <fullName evidence="5">Murein hydrolase activator EnvC</fullName>
    </submittedName>
</protein>
<organism evidence="5">
    <name type="scientific">bioreactor metagenome</name>
    <dbReference type="NCBI Taxonomy" id="1076179"/>
    <lineage>
        <taxon>unclassified sequences</taxon>
        <taxon>metagenomes</taxon>
        <taxon>ecological metagenomes</taxon>
    </lineage>
</organism>
<sequence length="410" mass="46817">MLFICLFSNAQDRKKLEDEKAKIEREINAINAILKETKNTKRMSASELSILKRKIASRQKLIDNISRQMNMINGEIINTQKSIVEINNEIEVLKKDYAKMLKYAQRNRTSTDKLLFIFSSKNYRQAYQRYVFFRQYGDMQKNMILNIKSKSDELEKKTDELSLKKKNQESLLQQEEQNKKSLTKEEQDKKKNINLLSKKEKQLTQQIKQKQTQRKKLQNQINAAISAEVRKQTAIAAKKNKETTKKESKEVGNSKESGTKSTKYVMSATPEEIKLSNSFSANKGRLPWPVEQGVVTSSFGTHPHPDIKGIMIENNGIDIQTPRGSSVRSVFDGVVSKIFIGPTGQQNIIIRHGEYLTVYTNLSSVSVSVGSKVSTKQAIGTVYTNSENVSEFNFQVWKGSSKQNPSAWIR</sequence>
<dbReference type="SUPFAM" id="SSF51261">
    <property type="entry name" value="Duplicated hybrid motif"/>
    <property type="match status" value="1"/>
</dbReference>
<gene>
    <name evidence="5" type="primary">envC_3</name>
    <name evidence="5" type="ORF">SDC9_22733</name>
</gene>
<dbReference type="Pfam" id="PF01551">
    <property type="entry name" value="Peptidase_M23"/>
    <property type="match status" value="1"/>
</dbReference>
<dbReference type="InterPro" id="IPR050570">
    <property type="entry name" value="Cell_wall_metabolism_enzyme"/>
</dbReference>
<dbReference type="InterPro" id="IPR016047">
    <property type="entry name" value="M23ase_b-sheet_dom"/>
</dbReference>
<feature type="compositionally biased region" description="Polar residues" evidence="3">
    <location>
        <begin position="254"/>
        <end position="264"/>
    </location>
</feature>
<keyword evidence="2" id="KW-0175">Coiled coil</keyword>
<feature type="coiled-coil region" evidence="2">
    <location>
        <begin position="6"/>
        <end position="40"/>
    </location>
</feature>
<dbReference type="Gene3D" id="6.10.250.3150">
    <property type="match status" value="1"/>
</dbReference>
<keyword evidence="5" id="KW-0378">Hydrolase</keyword>
<dbReference type="PANTHER" id="PTHR21666">
    <property type="entry name" value="PEPTIDASE-RELATED"/>
    <property type="match status" value="1"/>
</dbReference>
<dbReference type="PANTHER" id="PTHR21666:SF289">
    <property type="entry name" value="L-ALA--D-GLU ENDOPEPTIDASE"/>
    <property type="match status" value="1"/>
</dbReference>
<feature type="region of interest" description="Disordered" evidence="3">
    <location>
        <begin position="170"/>
        <end position="197"/>
    </location>
</feature>